<reference evidence="4" key="1">
    <citation type="journal article" date="2019" name="Int. J. Syst. Evol. Microbiol.">
        <title>The Global Catalogue of Microorganisms (GCM) 10K type strain sequencing project: providing services to taxonomists for standard genome sequencing and annotation.</title>
        <authorList>
            <consortium name="The Broad Institute Genomics Platform"/>
            <consortium name="The Broad Institute Genome Sequencing Center for Infectious Disease"/>
            <person name="Wu L."/>
            <person name="Ma J."/>
        </authorList>
    </citation>
    <scope>NUCLEOTIDE SEQUENCE [LARGE SCALE GENOMIC DNA]</scope>
    <source>
        <strain evidence="4">JCM 18459</strain>
    </source>
</reference>
<feature type="signal peptide" evidence="2">
    <location>
        <begin position="1"/>
        <end position="29"/>
    </location>
</feature>
<proteinExistence type="predicted"/>
<organism evidence="3 4">
    <name type="scientific">Nocardioides marinquilinus</name>
    <dbReference type="NCBI Taxonomy" id="1210400"/>
    <lineage>
        <taxon>Bacteria</taxon>
        <taxon>Bacillati</taxon>
        <taxon>Actinomycetota</taxon>
        <taxon>Actinomycetes</taxon>
        <taxon>Propionibacteriales</taxon>
        <taxon>Nocardioidaceae</taxon>
        <taxon>Nocardioides</taxon>
    </lineage>
</organism>
<name>A0ABP9PGK3_9ACTN</name>
<feature type="chain" id="PRO_5045276509" evidence="2">
    <location>
        <begin position="30"/>
        <end position="231"/>
    </location>
</feature>
<evidence type="ECO:0000313" key="3">
    <source>
        <dbReference type="EMBL" id="GAA5146212.1"/>
    </source>
</evidence>
<evidence type="ECO:0000256" key="2">
    <source>
        <dbReference type="SAM" id="SignalP"/>
    </source>
</evidence>
<feature type="region of interest" description="Disordered" evidence="1">
    <location>
        <begin position="210"/>
        <end position="231"/>
    </location>
</feature>
<protein>
    <submittedName>
        <fullName evidence="3">Uncharacterized protein</fullName>
    </submittedName>
</protein>
<accession>A0ABP9PGK3</accession>
<keyword evidence="4" id="KW-1185">Reference proteome</keyword>
<evidence type="ECO:0000256" key="1">
    <source>
        <dbReference type="SAM" id="MobiDB-lite"/>
    </source>
</evidence>
<dbReference type="EMBL" id="BAABKG010000002">
    <property type="protein sequence ID" value="GAA5146212.1"/>
    <property type="molecule type" value="Genomic_DNA"/>
</dbReference>
<dbReference type="RefSeq" id="WP_345456888.1">
    <property type="nucleotide sequence ID" value="NZ_BAABKG010000002.1"/>
</dbReference>
<comment type="caution">
    <text evidence="3">The sequence shown here is derived from an EMBL/GenBank/DDBJ whole genome shotgun (WGS) entry which is preliminary data.</text>
</comment>
<evidence type="ECO:0000313" key="4">
    <source>
        <dbReference type="Proteomes" id="UP001500221"/>
    </source>
</evidence>
<keyword evidence="2" id="KW-0732">Signal</keyword>
<sequence>MRKPLHSYVLAVAVVLLAAAVATTGTAVAAAVQKVSIADGARPSRVAKVDGSGRLLVATPNSPVKVAGGTLDARPAAPARALHAGTYGNVGLTSPLLGPTTATLAISRFSGFDPAANASYPNADFRFDLVKVSVDGSGGCSGTTTTLSRTTAPSGERFELDYDDAPLVVRPTGTQRYCVGVLVTADADNAPTSYYLPWAEVTGYVVSGTYSTSPQPAPKGASRRNGQPFAR</sequence>
<gene>
    <name evidence="3" type="ORF">GCM10023340_16790</name>
</gene>
<dbReference type="Proteomes" id="UP001500221">
    <property type="component" value="Unassembled WGS sequence"/>
</dbReference>